<sequence length="60" mass="6349">MPSETDRELTMTQRMVLGTQLSVLGLAALHVGLDWVALALIALGVVATVGSFMTRTAHTP</sequence>
<reference evidence="1 2" key="1">
    <citation type="journal article" date="2019" name="Int. J. Syst. Evol. Microbiol.">
        <title>The Global Catalogue of Microorganisms (GCM) 10K type strain sequencing project: providing services to taxonomists for standard genome sequencing and annotation.</title>
        <authorList>
            <consortium name="The Broad Institute Genomics Platform"/>
            <consortium name="The Broad Institute Genome Sequencing Center for Infectious Disease"/>
            <person name="Wu L."/>
            <person name="Ma J."/>
        </authorList>
    </citation>
    <scope>NUCLEOTIDE SEQUENCE [LARGE SCALE GENOMIC DNA]</scope>
    <source>
        <strain evidence="1 2">JCM 16327</strain>
    </source>
</reference>
<accession>A0AAV3T186</accession>
<protein>
    <submittedName>
        <fullName evidence="1">Uncharacterized protein</fullName>
    </submittedName>
</protein>
<dbReference type="RefSeq" id="WP_227260678.1">
    <property type="nucleotide sequence ID" value="NZ_BAAADU010000002.1"/>
</dbReference>
<comment type="caution">
    <text evidence="1">The sequence shown here is derived from an EMBL/GenBank/DDBJ whole genome shotgun (WGS) entry which is preliminary data.</text>
</comment>
<name>A0AAV3T186_9EURY</name>
<dbReference type="Proteomes" id="UP001500194">
    <property type="component" value="Unassembled WGS sequence"/>
</dbReference>
<organism evidence="1 2">
    <name type="scientific">Salarchaeum japonicum</name>
    <dbReference type="NCBI Taxonomy" id="555573"/>
    <lineage>
        <taxon>Archaea</taxon>
        <taxon>Methanobacteriati</taxon>
        <taxon>Methanobacteriota</taxon>
        <taxon>Stenosarchaea group</taxon>
        <taxon>Halobacteria</taxon>
        <taxon>Halobacteriales</taxon>
        <taxon>Halobacteriaceae</taxon>
    </lineage>
</organism>
<evidence type="ECO:0000313" key="2">
    <source>
        <dbReference type="Proteomes" id="UP001500194"/>
    </source>
</evidence>
<keyword evidence="2" id="KW-1185">Reference proteome</keyword>
<gene>
    <name evidence="1" type="ORF">GCM10009019_16330</name>
</gene>
<dbReference type="EMBL" id="BAAADU010000002">
    <property type="protein sequence ID" value="GAA0653654.1"/>
    <property type="molecule type" value="Genomic_DNA"/>
</dbReference>
<proteinExistence type="predicted"/>
<dbReference type="GeneID" id="68573690"/>
<dbReference type="AlphaFoldDB" id="A0AAV3T186"/>
<evidence type="ECO:0000313" key="1">
    <source>
        <dbReference type="EMBL" id="GAA0653654.1"/>
    </source>
</evidence>